<dbReference type="OrthoDB" id="2379109at2"/>
<dbReference type="AlphaFoldDB" id="A0A229P2F1"/>
<feature type="chain" id="PRO_5012059276" description="Copper amine oxidase-like N-terminal domain-containing protein" evidence="1">
    <location>
        <begin position="25"/>
        <end position="382"/>
    </location>
</feature>
<dbReference type="SUPFAM" id="SSF55383">
    <property type="entry name" value="Copper amine oxidase, domain N"/>
    <property type="match status" value="1"/>
</dbReference>
<dbReference type="RefSeq" id="WP_089523174.1">
    <property type="nucleotide sequence ID" value="NZ_NMUQ01000001.1"/>
</dbReference>
<feature type="domain" description="Copper amine oxidase-like N-terminal" evidence="2">
    <location>
        <begin position="54"/>
        <end position="153"/>
    </location>
</feature>
<dbReference type="InterPro" id="IPR036582">
    <property type="entry name" value="Mao_N_sf"/>
</dbReference>
<keyword evidence="4" id="KW-1185">Reference proteome</keyword>
<evidence type="ECO:0000313" key="3">
    <source>
        <dbReference type="EMBL" id="OXM16089.1"/>
    </source>
</evidence>
<accession>A0A229P2F1</accession>
<reference evidence="3 4" key="1">
    <citation type="submission" date="2017-07" db="EMBL/GenBank/DDBJ databases">
        <title>Paenibacillus herberti R33 genome sequencing and assembly.</title>
        <authorList>
            <person name="Su W."/>
        </authorList>
    </citation>
    <scope>NUCLEOTIDE SEQUENCE [LARGE SCALE GENOMIC DNA]</scope>
    <source>
        <strain evidence="3 4">R33</strain>
    </source>
</reference>
<evidence type="ECO:0000259" key="2">
    <source>
        <dbReference type="Pfam" id="PF07833"/>
    </source>
</evidence>
<name>A0A229P2F1_9BACL</name>
<keyword evidence="1" id="KW-0732">Signal</keyword>
<proteinExistence type="predicted"/>
<dbReference type="InterPro" id="IPR012854">
    <property type="entry name" value="Cu_amine_oxidase-like_N"/>
</dbReference>
<feature type="signal peptide" evidence="1">
    <location>
        <begin position="1"/>
        <end position="24"/>
    </location>
</feature>
<evidence type="ECO:0000313" key="4">
    <source>
        <dbReference type="Proteomes" id="UP000215145"/>
    </source>
</evidence>
<dbReference type="Proteomes" id="UP000215145">
    <property type="component" value="Unassembled WGS sequence"/>
</dbReference>
<gene>
    <name evidence="3" type="ORF">CGZ75_05145</name>
</gene>
<organism evidence="3 4">
    <name type="scientific">Paenibacillus herberti</name>
    <dbReference type="NCBI Taxonomy" id="1619309"/>
    <lineage>
        <taxon>Bacteria</taxon>
        <taxon>Bacillati</taxon>
        <taxon>Bacillota</taxon>
        <taxon>Bacilli</taxon>
        <taxon>Bacillales</taxon>
        <taxon>Paenibacillaceae</taxon>
        <taxon>Paenibacillus</taxon>
    </lineage>
</organism>
<protein>
    <recommendedName>
        <fullName evidence="2">Copper amine oxidase-like N-terminal domain-containing protein</fullName>
    </recommendedName>
</protein>
<dbReference type="EMBL" id="NMUQ01000001">
    <property type="protein sequence ID" value="OXM16089.1"/>
    <property type="molecule type" value="Genomic_DNA"/>
</dbReference>
<evidence type="ECO:0000256" key="1">
    <source>
        <dbReference type="SAM" id="SignalP"/>
    </source>
</evidence>
<sequence>MKAKIILTLFIFTLSLAFGYTVYAENTQDYYEDVTENDLKNTMILSAESSMAFINGQKVSAVQPIVRGGRTLVPLRFISEGFGAKVNFNTKNQSITIKQSDKTILLKLGNNNIFIDGKSSEMDVVASIYNNSTYIPLRYIGEAFNKKVVYLKNTEIQPYSLIIIRDVNGTAIENLKLIRVYQLLYQGKSIVYSDRFMAVIKEKGQLLISNDFYYFEPFVYREFIEEKNVVKLGDIWFNTDMGRFYLNYSYNTTQEFILYRVDGEAITRVAIEKAPIKSVKTYLNDVYYLTRYERGILDAPETSNLKTATFNNGLWSSDYLGKPGYYYGFDTLGKLYDWQINDNGISIFGYQRSGDLSSDERKKTFGHYRVELNGYNHELVTS</sequence>
<dbReference type="Gene3D" id="3.30.457.10">
    <property type="entry name" value="Copper amine oxidase-like, N-terminal domain"/>
    <property type="match status" value="1"/>
</dbReference>
<dbReference type="Pfam" id="PF07833">
    <property type="entry name" value="Cu_amine_oxidN1"/>
    <property type="match status" value="1"/>
</dbReference>
<comment type="caution">
    <text evidence="3">The sequence shown here is derived from an EMBL/GenBank/DDBJ whole genome shotgun (WGS) entry which is preliminary data.</text>
</comment>